<reference evidence="1" key="1">
    <citation type="submission" date="2016-10" db="EMBL/GenBank/DDBJ databases">
        <authorList>
            <person name="Varghese N."/>
        </authorList>
    </citation>
    <scope>NUCLEOTIDE SEQUENCE</scope>
</reference>
<organism evidence="1">
    <name type="scientific">uncultured virus</name>
    <dbReference type="NCBI Taxonomy" id="340016"/>
    <lineage>
        <taxon>Viruses</taxon>
        <taxon>environmental samples</taxon>
    </lineage>
</organism>
<dbReference type="EMBL" id="KY052839">
    <property type="protein sequence ID" value="ASF00511.1"/>
    <property type="molecule type" value="Genomic_DNA"/>
</dbReference>
<name>A0A218MMQ5_9VIRU</name>
<protein>
    <submittedName>
        <fullName evidence="1">Uncharacterized protein</fullName>
    </submittedName>
</protein>
<sequence>MKSKGLGDSIKKFTTVTGIKTFTQFLAKNSMFGKNKDCGCEKRKEKLNKAFPYKK</sequence>
<proteinExistence type="predicted"/>
<evidence type="ECO:0000313" key="1">
    <source>
        <dbReference type="EMBL" id="ASF00511.1"/>
    </source>
</evidence>
<accession>A0A218MMQ5</accession>
<reference evidence="1" key="2">
    <citation type="journal article" date="2017" name="Nat. Commun.">
        <title>Single-virus genomics reveals hidden cosmopolitan and abundant viruses.</title>
        <authorList>
            <person name="Martinez-Hernandez F."/>
            <person name="Fornas O."/>
            <person name="Lluesma Gomez M."/>
            <person name="Bolduc B."/>
            <person name="de la Cruz Pena M.J."/>
            <person name="Martinez J.M."/>
            <person name="Anton J."/>
            <person name="Gasol J.M."/>
            <person name="Rosselli R."/>
            <person name="Rodriguez-Valera F."/>
            <person name="Sullivan M.B."/>
            <person name="Acinas S.G."/>
            <person name="Martinez-Garcia M."/>
        </authorList>
    </citation>
    <scope>NUCLEOTIDE SEQUENCE</scope>
</reference>